<dbReference type="RefSeq" id="WP_068823207.1">
    <property type="nucleotide sequence ID" value="NZ_LWHJ01000030.1"/>
</dbReference>
<dbReference type="AlphaFoldDB" id="A0A179DBL1"/>
<evidence type="ECO:0000256" key="7">
    <source>
        <dbReference type="PROSITE-ProRule" id="PRU01360"/>
    </source>
</evidence>
<keyword evidence="4 7" id="KW-0812">Transmembrane</keyword>
<feature type="chain" id="PRO_5008100310" evidence="8">
    <location>
        <begin position="22"/>
        <end position="998"/>
    </location>
</feature>
<keyword evidence="5 7" id="KW-0472">Membrane</keyword>
<organism evidence="10 11">
    <name type="scientific">Pedobacter psychrophilus</name>
    <dbReference type="NCBI Taxonomy" id="1826909"/>
    <lineage>
        <taxon>Bacteria</taxon>
        <taxon>Pseudomonadati</taxon>
        <taxon>Bacteroidota</taxon>
        <taxon>Sphingobacteriia</taxon>
        <taxon>Sphingobacteriales</taxon>
        <taxon>Sphingobacteriaceae</taxon>
        <taxon>Pedobacter</taxon>
    </lineage>
</organism>
<dbReference type="Gene3D" id="2.40.170.20">
    <property type="entry name" value="TonB-dependent receptor, beta-barrel domain"/>
    <property type="match status" value="1"/>
</dbReference>
<comment type="similarity">
    <text evidence="7">Belongs to the TonB-dependent receptor family.</text>
</comment>
<dbReference type="InterPro" id="IPR023997">
    <property type="entry name" value="TonB-dep_OMP_SusC/RagA_CS"/>
</dbReference>
<dbReference type="InterPro" id="IPR023996">
    <property type="entry name" value="TonB-dep_OMP_SusC/RagA"/>
</dbReference>
<dbReference type="SUPFAM" id="SSF49464">
    <property type="entry name" value="Carboxypeptidase regulatory domain-like"/>
    <property type="match status" value="1"/>
</dbReference>
<dbReference type="InterPro" id="IPR036942">
    <property type="entry name" value="Beta-barrel_TonB_sf"/>
</dbReference>
<feature type="domain" description="TonB-dependent receptor plug" evidence="9">
    <location>
        <begin position="115"/>
        <end position="233"/>
    </location>
</feature>
<evidence type="ECO:0000256" key="5">
    <source>
        <dbReference type="ARBA" id="ARBA00023136"/>
    </source>
</evidence>
<dbReference type="Gene3D" id="2.60.40.1120">
    <property type="entry name" value="Carboxypeptidase-like, regulatory domain"/>
    <property type="match status" value="1"/>
</dbReference>
<sequence>MKKLLLSYFLMCFLMVTVLYAQNKTITGKVTSATDGAPLPGVSVSVKGNTSIGSQTDASGNFKLSVPSTAKTLVFRYIGFKEIELPVSTTVNVKLAEDLKALSEVVVVGYGTQNKQDLTGSVSRVTSKEFADQPISTFETALQGRAAGVFINSGSGKLGQGLTIRVRGISSISAGQDPLYVIDGQPVVSQALGSATEPDNPLASIAPEDIESIEILKDAAAASIYGARASNGVVLVTTKSGKAGKTKVNFTYFTGISNPTYRGDFLNSAEYRQLFTEAIKNSSLNGVGWNTDDAEDAWLQYGAGTDDWSKDYDTKWTDLSFQDGGISQYNISVNGGDAKTRFFISGGYNDQTGILIGNSFNRSNGRLNVDHSVSNKFKIGTNISIAKTKNNRVSSDNAFTNPLQLNAIPPIQRARLDDGELSDETLYYNNLIDLEKATAISSQLRSISNFNAKYNFSSDLSITGDLGFDITQLDEENYNGKETLDGAPTGLGFTRQVNSSSYNTNIYLSYLKSFGKHNIDLVGGNSFQTTTLKTGSSTGIGFPNDKFTKIASAAIVSGGSSTETGYSFLSYFARGNYKFNNKYIVGASGRIDGSSRFGKNNRYGFFPSVSAGWIISEENFIKSISKISFLKLRASYGLTGNSEIGNFPSLTLYSALPYADKAGIVPSQIGVDDLKWEKSKKLDFGLDFGFFNNRISGEFDYFNNQTEDLLLSFPLPAINGFTSIVRNVGKLENKGLEFTLTTNNLVGKFKWSTSFNISTYKNKILATDGSIINGGSRQLGRIAEGNAYGYFYGPKYAGVDPANGDALFFNEDGTTANDSDWDGYEQEVGDPNPEFYGGFGNTFSYKGFDLNIQSQFVYGNDLYNIAGFFQSVNGDYYDNQTRDQLNYWTPTNTITNIPQPRFLDGNGAFKSSRWVQDGSYFRVKSVVLGYKIPSNILSKLKVDNARVYISGQNLLTFTNYKGYDPEVNATYTGRVNLGHDFYTPPQARTITFGVNFGF</sequence>
<dbReference type="NCBIfam" id="TIGR04057">
    <property type="entry name" value="SusC_RagA_signa"/>
    <property type="match status" value="1"/>
</dbReference>
<dbReference type="InterPro" id="IPR012910">
    <property type="entry name" value="Plug_dom"/>
</dbReference>
<evidence type="ECO:0000256" key="6">
    <source>
        <dbReference type="ARBA" id="ARBA00023237"/>
    </source>
</evidence>
<comment type="caution">
    <text evidence="10">The sequence shown here is derived from an EMBL/GenBank/DDBJ whole genome shotgun (WGS) entry which is preliminary data.</text>
</comment>
<feature type="signal peptide" evidence="8">
    <location>
        <begin position="1"/>
        <end position="21"/>
    </location>
</feature>
<dbReference type="PROSITE" id="PS52016">
    <property type="entry name" value="TONB_DEPENDENT_REC_3"/>
    <property type="match status" value="1"/>
</dbReference>
<reference evidence="10 11" key="2">
    <citation type="submission" date="2016-06" db="EMBL/GenBank/DDBJ databases">
        <title>Pedobacter psychrophilus sp. nov., isolated from Antarctic fragmentary rock.</title>
        <authorList>
            <person name="Svec P."/>
        </authorList>
    </citation>
    <scope>NUCLEOTIDE SEQUENCE [LARGE SCALE GENOMIC DNA]</scope>
    <source>
        <strain evidence="10 11">CCM 8644</strain>
    </source>
</reference>
<dbReference type="GO" id="GO:0009279">
    <property type="term" value="C:cell outer membrane"/>
    <property type="evidence" value="ECO:0007669"/>
    <property type="project" value="UniProtKB-SubCell"/>
</dbReference>
<name>A0A179DBL1_9SPHI</name>
<dbReference type="Pfam" id="PF13715">
    <property type="entry name" value="CarbopepD_reg_2"/>
    <property type="match status" value="1"/>
</dbReference>
<evidence type="ECO:0000256" key="8">
    <source>
        <dbReference type="SAM" id="SignalP"/>
    </source>
</evidence>
<dbReference type="InterPro" id="IPR037066">
    <property type="entry name" value="Plug_dom_sf"/>
</dbReference>
<dbReference type="STRING" id="1826909.A5893_13485"/>
<keyword evidence="3 7" id="KW-1134">Transmembrane beta strand</keyword>
<dbReference type="EMBL" id="LWHJ01000030">
    <property type="protein sequence ID" value="OAQ38436.1"/>
    <property type="molecule type" value="Genomic_DNA"/>
</dbReference>
<keyword evidence="8" id="KW-0732">Signal</keyword>
<dbReference type="NCBIfam" id="TIGR04056">
    <property type="entry name" value="OMP_RagA_SusC"/>
    <property type="match status" value="1"/>
</dbReference>
<keyword evidence="6 7" id="KW-0998">Cell outer membrane</keyword>
<dbReference type="InterPro" id="IPR039426">
    <property type="entry name" value="TonB-dep_rcpt-like"/>
</dbReference>
<dbReference type="InterPro" id="IPR008969">
    <property type="entry name" value="CarboxyPept-like_regulatory"/>
</dbReference>
<evidence type="ECO:0000256" key="2">
    <source>
        <dbReference type="ARBA" id="ARBA00022448"/>
    </source>
</evidence>
<proteinExistence type="inferred from homology"/>
<keyword evidence="2 7" id="KW-0813">Transport</keyword>
<evidence type="ECO:0000259" key="9">
    <source>
        <dbReference type="Pfam" id="PF07715"/>
    </source>
</evidence>
<evidence type="ECO:0000313" key="11">
    <source>
        <dbReference type="Proteomes" id="UP000078459"/>
    </source>
</evidence>
<comment type="subcellular location">
    <subcellularLocation>
        <location evidence="1 7">Cell outer membrane</location>
        <topology evidence="1 7">Multi-pass membrane protein</topology>
    </subcellularLocation>
</comment>
<dbReference type="Gene3D" id="2.170.130.10">
    <property type="entry name" value="TonB-dependent receptor, plug domain"/>
    <property type="match status" value="1"/>
</dbReference>
<protein>
    <submittedName>
        <fullName evidence="10">SusC/RagA family TonB-linked outer membrane protein</fullName>
    </submittedName>
</protein>
<evidence type="ECO:0000256" key="4">
    <source>
        <dbReference type="ARBA" id="ARBA00022692"/>
    </source>
</evidence>
<evidence type="ECO:0000256" key="1">
    <source>
        <dbReference type="ARBA" id="ARBA00004571"/>
    </source>
</evidence>
<dbReference type="Pfam" id="PF07715">
    <property type="entry name" value="Plug"/>
    <property type="match status" value="1"/>
</dbReference>
<dbReference type="OrthoDB" id="9768177at2"/>
<dbReference type="SUPFAM" id="SSF56935">
    <property type="entry name" value="Porins"/>
    <property type="match status" value="1"/>
</dbReference>
<gene>
    <name evidence="10" type="ORF">A5893_13485</name>
</gene>
<dbReference type="Proteomes" id="UP000078459">
    <property type="component" value="Unassembled WGS sequence"/>
</dbReference>
<keyword evidence="11" id="KW-1185">Reference proteome</keyword>
<reference evidence="10 11" key="1">
    <citation type="submission" date="2016-04" db="EMBL/GenBank/DDBJ databases">
        <authorList>
            <person name="Evans L.H."/>
            <person name="Alamgir A."/>
            <person name="Owens N."/>
            <person name="Weber N.D."/>
            <person name="Virtaneva K."/>
            <person name="Barbian K."/>
            <person name="Babar A."/>
            <person name="Rosenke K."/>
        </authorList>
    </citation>
    <scope>NUCLEOTIDE SEQUENCE [LARGE SCALE GENOMIC DNA]</scope>
    <source>
        <strain evidence="10 11">CCM 8644</strain>
    </source>
</reference>
<evidence type="ECO:0000313" key="10">
    <source>
        <dbReference type="EMBL" id="OAQ38436.1"/>
    </source>
</evidence>
<evidence type="ECO:0000256" key="3">
    <source>
        <dbReference type="ARBA" id="ARBA00022452"/>
    </source>
</evidence>
<accession>A0A179DBL1</accession>